<organism evidence="2 3">
    <name type="scientific">Aquabacter spiritensis</name>
    <dbReference type="NCBI Taxonomy" id="933073"/>
    <lineage>
        <taxon>Bacteria</taxon>
        <taxon>Pseudomonadati</taxon>
        <taxon>Pseudomonadota</taxon>
        <taxon>Alphaproteobacteria</taxon>
        <taxon>Hyphomicrobiales</taxon>
        <taxon>Xanthobacteraceae</taxon>
        <taxon>Aquabacter</taxon>
    </lineage>
</organism>
<sequence length="352" mass="36341">MRKRLCGTAALLALLAGPAAADPAPDLSGATKSVFLPYLNAPLSGEPITRPPALSVSFGGRVARAVMDTGSTGIVVSAKLIPNLAGLPKLGPGSLTYTSSGRIMQGDWVVTPVTIAGTNGASVTTRPLPVLAVRQVACLKTARNCRPRTDPTGIAMLGIGFARQGDRQAQSTPDRNPFLNLPDMGTAEAPGAMRRGYVVSKSGVAIGLSAAAAKNFAFLKLARSTEFPDWAALPACLSLGARTPPACGTALVDTGVTVMYLTLPDAQLQGQSAPGPDGKPTLAAGKRLDIAFGAAAAYGFALGDGTDPVAPERVILVPRPDRTFVNTGVRLLNRFDYLFDADGGYVGFRPRT</sequence>
<protein>
    <recommendedName>
        <fullName evidence="4">Aspartyl protease</fullName>
    </recommendedName>
</protein>
<evidence type="ECO:0000256" key="1">
    <source>
        <dbReference type="SAM" id="SignalP"/>
    </source>
</evidence>
<comment type="caution">
    <text evidence="2">The sequence shown here is derived from an EMBL/GenBank/DDBJ whole genome shotgun (WGS) entry which is preliminary data.</text>
</comment>
<gene>
    <name evidence="2" type="ORF">EDC64_103310</name>
</gene>
<dbReference type="GO" id="GO:0006508">
    <property type="term" value="P:proteolysis"/>
    <property type="evidence" value="ECO:0007669"/>
    <property type="project" value="InterPro"/>
</dbReference>
<name>A0A4R3M0T5_9HYPH</name>
<keyword evidence="1" id="KW-0732">Signal</keyword>
<dbReference type="Proteomes" id="UP000294664">
    <property type="component" value="Unassembled WGS sequence"/>
</dbReference>
<dbReference type="InterPro" id="IPR001969">
    <property type="entry name" value="Aspartic_peptidase_AS"/>
</dbReference>
<accession>A0A4R3M0T5</accession>
<evidence type="ECO:0008006" key="4">
    <source>
        <dbReference type="Google" id="ProtNLM"/>
    </source>
</evidence>
<feature type="chain" id="PRO_5020816167" description="Aspartyl protease" evidence="1">
    <location>
        <begin position="22"/>
        <end position="352"/>
    </location>
</feature>
<feature type="signal peptide" evidence="1">
    <location>
        <begin position="1"/>
        <end position="21"/>
    </location>
</feature>
<dbReference type="RefSeq" id="WP_207915950.1">
    <property type="nucleotide sequence ID" value="NZ_SMAI01000003.1"/>
</dbReference>
<evidence type="ECO:0000313" key="2">
    <source>
        <dbReference type="EMBL" id="TCT06206.1"/>
    </source>
</evidence>
<evidence type="ECO:0000313" key="3">
    <source>
        <dbReference type="Proteomes" id="UP000294664"/>
    </source>
</evidence>
<dbReference type="EMBL" id="SMAI01000003">
    <property type="protein sequence ID" value="TCT06206.1"/>
    <property type="molecule type" value="Genomic_DNA"/>
</dbReference>
<dbReference type="AlphaFoldDB" id="A0A4R3M0T5"/>
<dbReference type="PROSITE" id="PS00141">
    <property type="entry name" value="ASP_PROTEASE"/>
    <property type="match status" value="1"/>
</dbReference>
<reference evidence="2 3" key="1">
    <citation type="submission" date="2019-03" db="EMBL/GenBank/DDBJ databases">
        <title>Genomic Encyclopedia of Type Strains, Phase IV (KMG-IV): sequencing the most valuable type-strain genomes for metagenomic binning, comparative biology and taxonomic classification.</title>
        <authorList>
            <person name="Goeker M."/>
        </authorList>
    </citation>
    <scope>NUCLEOTIDE SEQUENCE [LARGE SCALE GENOMIC DNA]</scope>
    <source>
        <strain evidence="2 3">DSM 9035</strain>
    </source>
</reference>
<dbReference type="GO" id="GO:0004190">
    <property type="term" value="F:aspartic-type endopeptidase activity"/>
    <property type="evidence" value="ECO:0007669"/>
    <property type="project" value="InterPro"/>
</dbReference>
<keyword evidence="3" id="KW-1185">Reference proteome</keyword>
<proteinExistence type="predicted"/>